<dbReference type="Pfam" id="PF00528">
    <property type="entry name" value="BPD_transp_1"/>
    <property type="match status" value="1"/>
</dbReference>
<keyword evidence="12" id="KW-1185">Reference proteome</keyword>
<comment type="similarity">
    <text evidence="2">Belongs to the binding-protein-dependent transport system permease family. HisMQ subfamily.</text>
</comment>
<reference evidence="11 12" key="1">
    <citation type="submission" date="2018-11" db="EMBL/GenBank/DDBJ databases">
        <title>Aerococcus sp. SJQ22, whole genome shotgun sequence.</title>
        <authorList>
            <person name="Sun L."/>
            <person name="Gao X."/>
            <person name="Chen W."/>
            <person name="Huang K."/>
        </authorList>
    </citation>
    <scope>NUCLEOTIDE SEQUENCE [LARGE SCALE GENOMIC DNA]</scope>
    <source>
        <strain evidence="11 12">SJQ22</strain>
    </source>
</reference>
<feature type="transmembrane region" description="Helical" evidence="9">
    <location>
        <begin position="480"/>
        <end position="501"/>
    </location>
</feature>
<dbReference type="NCBIfam" id="TIGR01726">
    <property type="entry name" value="HEQRo_perm_3TM"/>
    <property type="match status" value="1"/>
</dbReference>
<keyword evidence="8 9" id="KW-0472">Membrane</keyword>
<dbReference type="Pfam" id="PF00497">
    <property type="entry name" value="SBP_bac_3"/>
    <property type="match status" value="1"/>
</dbReference>
<comment type="subcellular location">
    <subcellularLocation>
        <location evidence="1 9">Cell membrane</location>
        <topology evidence="1 9">Multi-pass membrane protein</topology>
    </subcellularLocation>
</comment>
<dbReference type="Gene3D" id="1.10.3720.10">
    <property type="entry name" value="MetI-like"/>
    <property type="match status" value="1"/>
</dbReference>
<dbReference type="RefSeq" id="WP_123780417.1">
    <property type="nucleotide sequence ID" value="NZ_RKMG01000019.1"/>
</dbReference>
<feature type="transmembrane region" description="Helical" evidence="9">
    <location>
        <begin position="360"/>
        <end position="379"/>
    </location>
</feature>
<dbReference type="PANTHER" id="PTHR30614">
    <property type="entry name" value="MEMBRANE COMPONENT OF AMINO ACID ABC TRANSPORTER"/>
    <property type="match status" value="1"/>
</dbReference>
<evidence type="ECO:0000313" key="11">
    <source>
        <dbReference type="EMBL" id="RPA59567.1"/>
    </source>
</evidence>
<evidence type="ECO:0000313" key="12">
    <source>
        <dbReference type="Proteomes" id="UP000273977"/>
    </source>
</evidence>
<dbReference type="SUPFAM" id="SSF53850">
    <property type="entry name" value="Periplasmic binding protein-like II"/>
    <property type="match status" value="1"/>
</dbReference>
<name>A0A3N4GDW4_9LACT</name>
<evidence type="ECO:0000256" key="2">
    <source>
        <dbReference type="ARBA" id="ARBA00010072"/>
    </source>
</evidence>
<dbReference type="SMART" id="SM00062">
    <property type="entry name" value="PBPb"/>
    <property type="match status" value="1"/>
</dbReference>
<dbReference type="PROSITE" id="PS50928">
    <property type="entry name" value="ABC_TM1"/>
    <property type="match status" value="1"/>
</dbReference>
<evidence type="ECO:0000256" key="7">
    <source>
        <dbReference type="ARBA" id="ARBA00022989"/>
    </source>
</evidence>
<dbReference type="AlphaFoldDB" id="A0A3N4GDW4"/>
<dbReference type="InterPro" id="IPR035906">
    <property type="entry name" value="MetI-like_sf"/>
</dbReference>
<evidence type="ECO:0000256" key="1">
    <source>
        <dbReference type="ARBA" id="ARBA00004651"/>
    </source>
</evidence>
<proteinExistence type="inferred from homology"/>
<keyword evidence="3 9" id="KW-0813">Transport</keyword>
<keyword evidence="7 9" id="KW-1133">Transmembrane helix</keyword>
<evidence type="ECO:0000256" key="5">
    <source>
        <dbReference type="ARBA" id="ARBA00022692"/>
    </source>
</evidence>
<dbReference type="InterPro" id="IPR000515">
    <property type="entry name" value="MetI-like"/>
</dbReference>
<evidence type="ECO:0000256" key="9">
    <source>
        <dbReference type="RuleBase" id="RU363032"/>
    </source>
</evidence>
<dbReference type="InterPro" id="IPR001638">
    <property type="entry name" value="Solute-binding_3/MltF_N"/>
</dbReference>
<dbReference type="OrthoDB" id="9811552at2"/>
<feature type="transmembrane region" description="Helical" evidence="9">
    <location>
        <begin position="328"/>
        <end position="348"/>
    </location>
</feature>
<dbReference type="PANTHER" id="PTHR30614:SF20">
    <property type="entry name" value="GLUTAMINE TRANSPORT SYSTEM PERMEASE PROTEIN GLNP"/>
    <property type="match status" value="1"/>
</dbReference>
<dbReference type="Proteomes" id="UP000273977">
    <property type="component" value="Unassembled WGS sequence"/>
</dbReference>
<evidence type="ECO:0000256" key="3">
    <source>
        <dbReference type="ARBA" id="ARBA00022448"/>
    </source>
</evidence>
<dbReference type="Gene3D" id="3.40.190.10">
    <property type="entry name" value="Periplasmic binding protein-like II"/>
    <property type="match status" value="2"/>
</dbReference>
<keyword evidence="5 9" id="KW-0812">Transmembrane</keyword>
<feature type="transmembrane region" description="Helical" evidence="9">
    <location>
        <begin position="399"/>
        <end position="422"/>
    </location>
</feature>
<dbReference type="CDD" id="cd06261">
    <property type="entry name" value="TM_PBP2"/>
    <property type="match status" value="1"/>
</dbReference>
<feature type="domain" description="ABC transmembrane type-1" evidence="10">
    <location>
        <begin position="324"/>
        <end position="525"/>
    </location>
</feature>
<dbReference type="GO" id="GO:0006865">
    <property type="term" value="P:amino acid transport"/>
    <property type="evidence" value="ECO:0007669"/>
    <property type="project" value="UniProtKB-KW"/>
</dbReference>
<protein>
    <submittedName>
        <fullName evidence="11">ABC transporter permease subunit</fullName>
    </submittedName>
</protein>
<organism evidence="11 12">
    <name type="scientific">Aerococcus agrisoli</name>
    <dbReference type="NCBI Taxonomy" id="2487350"/>
    <lineage>
        <taxon>Bacteria</taxon>
        <taxon>Bacillati</taxon>
        <taxon>Bacillota</taxon>
        <taxon>Bacilli</taxon>
        <taxon>Lactobacillales</taxon>
        <taxon>Aerococcaceae</taxon>
        <taxon>Aerococcus</taxon>
    </lineage>
</organism>
<accession>A0A3N4GDW4</accession>
<dbReference type="InterPro" id="IPR043429">
    <property type="entry name" value="ArtM/GltK/GlnP/TcyL/YhdX-like"/>
</dbReference>
<gene>
    <name evidence="11" type="ORF">EF384_06455</name>
</gene>
<evidence type="ECO:0000256" key="4">
    <source>
        <dbReference type="ARBA" id="ARBA00022475"/>
    </source>
</evidence>
<dbReference type="EMBL" id="RKMG01000019">
    <property type="protein sequence ID" value="RPA59567.1"/>
    <property type="molecule type" value="Genomic_DNA"/>
</dbReference>
<sequence>MKELFNKKSWQTLLIALFTILFAIVGPLSSVVQASATATSIEIDEAALAEGLDQDGVLRVGMEANYAPFNWSQTTNADGAVAISNSEGEYANGYDVQIAKRLADALGLDLEIVKLEWDGLPPALESGMIDVIIAGMSPTPERLEQMDFSDSYYSSDIVLVTTADGEYADASALTDFSGATVTGQLNTFHYDLISQIPDVDQATALDSFPTMITALTSGTIDAYVSEKPGAMAAVAANPALTYVEFAAGQGFDLGEVTSDIAVAARKDSPLTPMINDALATIPTATRDQLMEDMVNLNVRGESTGFWAEVAGIWNTYGSQFIQGAITTMFIALTSTILGFIIGLLIAIYRSLIVRRDHQPVGYIFYKIFDFIIAAYIEIFRGTPMMVQAMMIFYGSRLFFNVQMSTMTAALLIVSINTGAYLAEVIRGGIKSVDKGQSEAARAIGMNHYQTMTTIVLPQAIRSILPALGNEFVINIKDTSVLNVIAVTELFFVTKSAAGSTYLTFQTFLITAIIYFVLTFTTTRVLNLIENKMTGKKNYHVYQSSTTAANQEEL</sequence>
<dbReference type="InterPro" id="IPR010065">
    <property type="entry name" value="AA_ABC_transptr_permease_3TM"/>
</dbReference>
<dbReference type="SUPFAM" id="SSF161098">
    <property type="entry name" value="MetI-like"/>
    <property type="match status" value="1"/>
</dbReference>
<feature type="transmembrane region" description="Helical" evidence="9">
    <location>
        <begin position="507"/>
        <end position="528"/>
    </location>
</feature>
<dbReference type="GO" id="GO:0043190">
    <property type="term" value="C:ATP-binding cassette (ABC) transporter complex"/>
    <property type="evidence" value="ECO:0007669"/>
    <property type="project" value="InterPro"/>
</dbReference>
<evidence type="ECO:0000259" key="10">
    <source>
        <dbReference type="PROSITE" id="PS50928"/>
    </source>
</evidence>
<keyword evidence="4" id="KW-1003">Cell membrane</keyword>
<evidence type="ECO:0000256" key="6">
    <source>
        <dbReference type="ARBA" id="ARBA00022970"/>
    </source>
</evidence>
<evidence type="ECO:0000256" key="8">
    <source>
        <dbReference type="ARBA" id="ARBA00023136"/>
    </source>
</evidence>
<dbReference type="GO" id="GO:0022857">
    <property type="term" value="F:transmembrane transporter activity"/>
    <property type="evidence" value="ECO:0007669"/>
    <property type="project" value="InterPro"/>
</dbReference>
<keyword evidence="6" id="KW-0029">Amino-acid transport</keyword>
<comment type="caution">
    <text evidence="11">The sequence shown here is derived from an EMBL/GenBank/DDBJ whole genome shotgun (WGS) entry which is preliminary data.</text>
</comment>